<dbReference type="Pfam" id="PF03724">
    <property type="entry name" value="META"/>
    <property type="match status" value="1"/>
</dbReference>
<organism evidence="2 3">
    <name type="scientific">Aliiruegeria haliotis</name>
    <dbReference type="NCBI Taxonomy" id="1280846"/>
    <lineage>
        <taxon>Bacteria</taxon>
        <taxon>Pseudomonadati</taxon>
        <taxon>Pseudomonadota</taxon>
        <taxon>Alphaproteobacteria</taxon>
        <taxon>Rhodobacterales</taxon>
        <taxon>Roseobacteraceae</taxon>
        <taxon>Aliiruegeria</taxon>
    </lineage>
</organism>
<dbReference type="InterPro" id="IPR038670">
    <property type="entry name" value="HslJ-like_sf"/>
</dbReference>
<dbReference type="AlphaFoldDB" id="A0A2T0RJF2"/>
<dbReference type="InterPro" id="IPR005184">
    <property type="entry name" value="DUF306_Meta_HslJ"/>
</dbReference>
<dbReference type="Proteomes" id="UP000239480">
    <property type="component" value="Unassembled WGS sequence"/>
</dbReference>
<comment type="caution">
    <text evidence="2">The sequence shown here is derived from an EMBL/GenBank/DDBJ whole genome shotgun (WGS) entry which is preliminary data.</text>
</comment>
<accession>A0A2T0RJF2</accession>
<protein>
    <submittedName>
        <fullName evidence="2">META domain-containing protein</fullName>
    </submittedName>
</protein>
<dbReference type="EMBL" id="PVTD01000010">
    <property type="protein sequence ID" value="PRY21261.1"/>
    <property type="molecule type" value="Genomic_DNA"/>
</dbReference>
<reference evidence="2 3" key="1">
    <citation type="submission" date="2018-03" db="EMBL/GenBank/DDBJ databases">
        <title>Genomic Encyclopedia of Archaeal and Bacterial Type Strains, Phase II (KMG-II): from individual species to whole genera.</title>
        <authorList>
            <person name="Goeker M."/>
        </authorList>
    </citation>
    <scope>NUCLEOTIDE SEQUENCE [LARGE SCALE GENOMIC DNA]</scope>
    <source>
        <strain evidence="2 3">DSM 29328</strain>
    </source>
</reference>
<name>A0A2T0RJF2_9RHOB</name>
<gene>
    <name evidence="2" type="ORF">CLV78_110136</name>
</gene>
<dbReference type="Gene3D" id="2.30.30.40">
    <property type="entry name" value="SH3 Domains"/>
    <property type="match status" value="1"/>
</dbReference>
<keyword evidence="3" id="KW-1185">Reference proteome</keyword>
<feature type="domain" description="DUF306" evidence="1">
    <location>
        <begin position="130"/>
        <end position="190"/>
    </location>
</feature>
<proteinExistence type="predicted"/>
<dbReference type="Gene3D" id="2.40.128.270">
    <property type="match status" value="1"/>
</dbReference>
<evidence type="ECO:0000313" key="3">
    <source>
        <dbReference type="Proteomes" id="UP000239480"/>
    </source>
</evidence>
<evidence type="ECO:0000313" key="2">
    <source>
        <dbReference type="EMBL" id="PRY21261.1"/>
    </source>
</evidence>
<evidence type="ECO:0000259" key="1">
    <source>
        <dbReference type="Pfam" id="PF03724"/>
    </source>
</evidence>
<sequence>MSNWGASALLFVPLVVAFVGPVKSDADGPDNFSVIDVAADDVLNLRTGPSAEHPQIGELPHDAGGVANLGCIGGLTFEEWSEASNEVREAGLSKEWCLVGFDRLVGWSSGRYLGEGSYEDGFRAGAILCDLQGSEWRATGIGERPVDEELIVRFGSDGRLGGSGGCSQMTGSFERDRDEISIGPIATTRKF</sequence>